<dbReference type="Pfam" id="PF10546">
    <property type="entry name" value="P63C"/>
    <property type="match status" value="1"/>
</dbReference>
<evidence type="ECO:0000313" key="4">
    <source>
        <dbReference type="Proteomes" id="UP000241362"/>
    </source>
</evidence>
<dbReference type="EMBL" id="PZKE01000009">
    <property type="protein sequence ID" value="PTE14204.1"/>
    <property type="molecule type" value="Genomic_DNA"/>
</dbReference>
<sequence length="339" mass="37976">MIETPQSKGGKVRAEKLSPEERQAIASASAKARWAKAKDEGSPPKATHRGTLRIGDSEIPCAVLEDGRRVLSETGVTLALGSRSGGSKRIKKAEEATGSALPVFVAPANIRPFIKEELITGALKPILYKDGRRHVVGYDASVLTKVCDVWLAAREAGALQKQQLDRAQKAEVLIRALADIAIVALVDEATGFQYEREKDELSKLLALYLSEERLSWAKRFPNEFYHQIYRLRGWELPVGRAKTPLLGQITNDIVYERLPEGVLARLRELNPTDEASKRRKWKHHQFLSEEVGQTDLRDHILQILPIMKISKNWAAFMKHLNIAFPKPHSQIELDLEDGD</sequence>
<keyword evidence="4" id="KW-1185">Reference proteome</keyword>
<reference evidence="3 4" key="1">
    <citation type="submission" date="2018-03" db="EMBL/GenBank/DDBJ databases">
        <title>Rhodobacter blasticus.</title>
        <authorList>
            <person name="Meyer T.E."/>
            <person name="Miller S."/>
            <person name="Lodha T."/>
            <person name="Gandham S."/>
            <person name="Chintalapati S."/>
            <person name="Chintalapati V.R."/>
        </authorList>
    </citation>
    <scope>NUCLEOTIDE SEQUENCE [LARGE SCALE GENOMIC DNA]</scope>
    <source>
        <strain evidence="3 4">DSM 2131</strain>
    </source>
</reference>
<evidence type="ECO:0000313" key="3">
    <source>
        <dbReference type="EMBL" id="PTE14204.1"/>
    </source>
</evidence>
<dbReference type="RefSeq" id="WP_107673545.1">
    <property type="nucleotide sequence ID" value="NZ_PZKE01000009.1"/>
</dbReference>
<comment type="caution">
    <text evidence="3">The sequence shown here is derived from an EMBL/GenBank/DDBJ whole genome shotgun (WGS) entry which is preliminary data.</text>
</comment>
<feature type="compositionally biased region" description="Basic and acidic residues" evidence="1">
    <location>
        <begin position="12"/>
        <end position="23"/>
    </location>
</feature>
<feature type="region of interest" description="Disordered" evidence="1">
    <location>
        <begin position="1"/>
        <end position="51"/>
    </location>
</feature>
<organism evidence="3 4">
    <name type="scientific">Fuscovulum blasticum DSM 2131</name>
    <dbReference type="NCBI Taxonomy" id="1188250"/>
    <lineage>
        <taxon>Bacteria</taxon>
        <taxon>Pseudomonadati</taxon>
        <taxon>Pseudomonadota</taxon>
        <taxon>Alphaproteobacteria</taxon>
        <taxon>Rhodobacterales</taxon>
        <taxon>Paracoccaceae</taxon>
        <taxon>Pseudogemmobacter</taxon>
    </lineage>
</organism>
<accession>A0A2T4J8I9</accession>
<feature type="domain" description="Bacteriophage Mx8 p63 C-terminal" evidence="2">
    <location>
        <begin position="205"/>
        <end position="296"/>
    </location>
</feature>
<name>A0A2T4J8I9_FUSBL</name>
<protein>
    <recommendedName>
        <fullName evidence="2">Bacteriophage Mx8 p63 C-terminal domain-containing protein</fullName>
    </recommendedName>
</protein>
<gene>
    <name evidence="3" type="ORF">C5F44_10805</name>
</gene>
<dbReference type="InterPro" id="IPR018874">
    <property type="entry name" value="Phage_Mx8_p63_C"/>
</dbReference>
<dbReference type="AlphaFoldDB" id="A0A2T4J8I9"/>
<evidence type="ECO:0000256" key="1">
    <source>
        <dbReference type="SAM" id="MobiDB-lite"/>
    </source>
</evidence>
<dbReference type="Proteomes" id="UP000241362">
    <property type="component" value="Unassembled WGS sequence"/>
</dbReference>
<proteinExistence type="predicted"/>
<evidence type="ECO:0000259" key="2">
    <source>
        <dbReference type="Pfam" id="PF10546"/>
    </source>
</evidence>